<evidence type="ECO:0000256" key="3">
    <source>
        <dbReference type="ARBA" id="ARBA00013194"/>
    </source>
</evidence>
<evidence type="ECO:0000256" key="4">
    <source>
        <dbReference type="ARBA" id="ARBA00023110"/>
    </source>
</evidence>
<evidence type="ECO:0000313" key="6">
    <source>
        <dbReference type="EMBL" id="AML52163.1"/>
    </source>
</evidence>
<dbReference type="RefSeq" id="WP_038999984.1">
    <property type="nucleotide sequence ID" value="NZ_CP014327.1"/>
</dbReference>
<comment type="catalytic activity">
    <reaction evidence="1">
        <text>[protein]-peptidylproline (omega=180) = [protein]-peptidylproline (omega=0)</text>
        <dbReference type="Rhea" id="RHEA:16237"/>
        <dbReference type="Rhea" id="RHEA-COMP:10747"/>
        <dbReference type="Rhea" id="RHEA-COMP:10748"/>
        <dbReference type="ChEBI" id="CHEBI:83833"/>
        <dbReference type="ChEBI" id="CHEBI:83834"/>
        <dbReference type="EC" id="5.2.1.8"/>
    </reaction>
</comment>
<evidence type="ECO:0000256" key="2">
    <source>
        <dbReference type="ARBA" id="ARBA00007656"/>
    </source>
</evidence>
<dbReference type="GO" id="GO:0003755">
    <property type="term" value="F:peptidyl-prolyl cis-trans isomerase activity"/>
    <property type="evidence" value="ECO:0007669"/>
    <property type="project" value="UniProtKB-KW"/>
</dbReference>
<dbReference type="PANTHER" id="PTHR47245:SF2">
    <property type="entry name" value="PEPTIDYL-PROLYL CIS-TRANS ISOMERASE HP_0175-RELATED"/>
    <property type="match status" value="1"/>
</dbReference>
<evidence type="ECO:0000259" key="5">
    <source>
        <dbReference type="Pfam" id="PF13145"/>
    </source>
</evidence>
<gene>
    <name evidence="6" type="ORF">RC74_13570</name>
</gene>
<name>A0A126V1J4_9RHOB</name>
<keyword evidence="4" id="KW-0697">Rotamase</keyword>
<dbReference type="KEGG" id="hat:RC74_13570"/>
<proteinExistence type="inferred from homology"/>
<reference evidence="6 7" key="1">
    <citation type="submission" date="2016-02" db="EMBL/GenBank/DDBJ databases">
        <title>Complete genome sequence of Halocynthiibacter arcticus PAMC 20958t from arctic marine sediment.</title>
        <authorList>
            <person name="Lee Y.M."/>
            <person name="Baek K."/>
            <person name="Lee H.K."/>
            <person name="Shin S.C."/>
        </authorList>
    </citation>
    <scope>NUCLEOTIDE SEQUENCE [LARGE SCALE GENOMIC DNA]</scope>
    <source>
        <strain evidence="6">PAMC 20958</strain>
    </source>
</reference>
<dbReference type="AlphaFoldDB" id="A0A126V1J4"/>
<feature type="domain" description="PpiC" evidence="5">
    <location>
        <begin position="120"/>
        <end position="243"/>
    </location>
</feature>
<dbReference type="InterPro" id="IPR050245">
    <property type="entry name" value="PrsA_foldase"/>
</dbReference>
<dbReference type="InterPro" id="IPR000297">
    <property type="entry name" value="PPIase_PpiC"/>
</dbReference>
<accession>A0A126V1J4</accession>
<dbReference type="Pfam" id="PF13145">
    <property type="entry name" value="Rotamase_2"/>
    <property type="match status" value="1"/>
</dbReference>
<dbReference type="Proteomes" id="UP000070371">
    <property type="component" value="Chromosome"/>
</dbReference>
<sequence>MIKNTILKLLREPLLHFIFVGGLVFATFAALNERPVKQQENLLVVDNADLVRIAEQFRATWMRLPTQDEMAGMVDGFVQEEVLVREALALGLDQDDAVIRQRLRQKMDFITGVNTVGAPPDEAVLKAYYEANSADYTLDPIVTFEQIHLGTNATDAQISAVQDAVRNGQPTEELGVPTLLPSTLRGSTRANVDRSFGIGFYDAIDVTLLELWQGPIMSSFGVHLVRVESFEPTETVPLESIKERVTQDWQTQNAETEKARNIQNLRARYDVQVGDYSAMLTQ</sequence>
<evidence type="ECO:0000313" key="7">
    <source>
        <dbReference type="Proteomes" id="UP000070371"/>
    </source>
</evidence>
<dbReference type="EMBL" id="CP014327">
    <property type="protein sequence ID" value="AML52163.1"/>
    <property type="molecule type" value="Genomic_DNA"/>
</dbReference>
<dbReference type="STRING" id="1579316.RC74_13570"/>
<dbReference type="OrthoDB" id="196786at2"/>
<keyword evidence="4" id="KW-0413">Isomerase</keyword>
<keyword evidence="7" id="KW-1185">Reference proteome</keyword>
<evidence type="ECO:0000256" key="1">
    <source>
        <dbReference type="ARBA" id="ARBA00000971"/>
    </source>
</evidence>
<protein>
    <recommendedName>
        <fullName evidence="3">peptidylprolyl isomerase</fullName>
        <ecNumber evidence="3">5.2.1.8</ecNumber>
    </recommendedName>
</protein>
<organism evidence="6 7">
    <name type="scientific">Falsihalocynthiibacter arcticus</name>
    <dbReference type="NCBI Taxonomy" id="1579316"/>
    <lineage>
        <taxon>Bacteria</taxon>
        <taxon>Pseudomonadati</taxon>
        <taxon>Pseudomonadota</taxon>
        <taxon>Alphaproteobacteria</taxon>
        <taxon>Rhodobacterales</taxon>
        <taxon>Roseobacteraceae</taxon>
        <taxon>Falsihalocynthiibacter</taxon>
    </lineage>
</organism>
<dbReference type="EC" id="5.2.1.8" evidence="3"/>
<dbReference type="PANTHER" id="PTHR47245">
    <property type="entry name" value="PEPTIDYLPROLYL ISOMERASE"/>
    <property type="match status" value="1"/>
</dbReference>
<comment type="similarity">
    <text evidence="2">Belongs to the PpiC/parvulin rotamase family.</text>
</comment>